<organism evidence="2 3">
    <name type="scientific">Paeniglutamicibacter kerguelensis</name>
    <dbReference type="NCBI Taxonomy" id="254788"/>
    <lineage>
        <taxon>Bacteria</taxon>
        <taxon>Bacillati</taxon>
        <taxon>Actinomycetota</taxon>
        <taxon>Actinomycetes</taxon>
        <taxon>Micrococcales</taxon>
        <taxon>Micrococcaceae</taxon>
        <taxon>Paeniglutamicibacter</taxon>
    </lineage>
</organism>
<dbReference type="Proteomes" id="UP001296993">
    <property type="component" value="Unassembled WGS sequence"/>
</dbReference>
<comment type="caution">
    <text evidence="2">The sequence shown here is derived from an EMBL/GenBank/DDBJ whole genome shotgun (WGS) entry which is preliminary data.</text>
</comment>
<dbReference type="InterPro" id="IPR025164">
    <property type="entry name" value="Toastrack_DUF4097"/>
</dbReference>
<keyword evidence="3" id="KW-1185">Reference proteome</keyword>
<dbReference type="PANTHER" id="PTHR34094:SF1">
    <property type="entry name" value="PROTEIN FAM185A"/>
    <property type="match status" value="1"/>
</dbReference>
<sequence>MPTFPTPTAITVRSGLSVISDVHLVASERTDTVVTVRPRDAAKSGDQKTAEAITVDFEDGKLTLSSPSRRRSMSLFGTSGAAEVEILVPSGSHFESASPLGDVTVSGPVGNCSVKTAMGSIRLESARHADLKTSFGDITAASVAGATSVTSSSGTIRLGTMGAHAEVSCSNGNISIDRAGGPLRVKTANGDVNIKQSRDDVAIKNSHGSIRVEEAVSGTLTLQTATGGISVGVPTGTAAWINLNSQHGRVRSALPQSPDASSAPDPVRVHARTTWGDIYIERSTPANT</sequence>
<gene>
    <name evidence="2" type="ORF">JOF47_004214</name>
</gene>
<dbReference type="PANTHER" id="PTHR34094">
    <property type="match status" value="1"/>
</dbReference>
<evidence type="ECO:0000313" key="3">
    <source>
        <dbReference type="Proteomes" id="UP001296993"/>
    </source>
</evidence>
<feature type="domain" description="DUF4097" evidence="1">
    <location>
        <begin position="40"/>
        <end position="233"/>
    </location>
</feature>
<dbReference type="EMBL" id="JAGIOF010000004">
    <property type="protein sequence ID" value="MBP2388641.1"/>
    <property type="molecule type" value="Genomic_DNA"/>
</dbReference>
<dbReference type="RefSeq" id="WP_210002398.1">
    <property type="nucleotide sequence ID" value="NZ_BAAAJY010000004.1"/>
</dbReference>
<evidence type="ECO:0000259" key="1">
    <source>
        <dbReference type="Pfam" id="PF13349"/>
    </source>
</evidence>
<reference evidence="2 3" key="1">
    <citation type="submission" date="2021-03" db="EMBL/GenBank/DDBJ databases">
        <title>Sequencing the genomes of 1000 actinobacteria strains.</title>
        <authorList>
            <person name="Klenk H.-P."/>
        </authorList>
    </citation>
    <scope>NUCLEOTIDE SEQUENCE [LARGE SCALE GENOMIC DNA]</scope>
    <source>
        <strain evidence="2 3">DSM 15797</strain>
    </source>
</reference>
<name>A0ABS4XJK6_9MICC</name>
<proteinExistence type="predicted"/>
<accession>A0ABS4XJK6</accession>
<dbReference type="Pfam" id="PF13349">
    <property type="entry name" value="DUF4097"/>
    <property type="match status" value="1"/>
</dbReference>
<evidence type="ECO:0000313" key="2">
    <source>
        <dbReference type="EMBL" id="MBP2388641.1"/>
    </source>
</evidence>
<protein>
    <submittedName>
        <fullName evidence="2">DUF4097 and DUF4098 domain-containing protein YvlB</fullName>
    </submittedName>
</protein>